<proteinExistence type="predicted"/>
<evidence type="ECO:0000256" key="1">
    <source>
        <dbReference type="SAM" id="MobiDB-lite"/>
    </source>
</evidence>
<feature type="region of interest" description="Disordered" evidence="1">
    <location>
        <begin position="199"/>
        <end position="223"/>
    </location>
</feature>
<feature type="region of interest" description="Disordered" evidence="1">
    <location>
        <begin position="126"/>
        <end position="187"/>
    </location>
</feature>
<dbReference type="Proteomes" id="UP000294003">
    <property type="component" value="Unassembled WGS sequence"/>
</dbReference>
<name>A0ABY0H3U1_9PEZI</name>
<feature type="compositionally biased region" description="Basic and acidic residues" evidence="1">
    <location>
        <begin position="368"/>
        <end position="389"/>
    </location>
</feature>
<evidence type="ECO:0000313" key="3">
    <source>
        <dbReference type="Proteomes" id="UP000294003"/>
    </source>
</evidence>
<feature type="region of interest" description="Disordered" evidence="1">
    <location>
        <begin position="322"/>
        <end position="409"/>
    </location>
</feature>
<feature type="region of interest" description="Disordered" evidence="1">
    <location>
        <begin position="1"/>
        <end position="58"/>
    </location>
</feature>
<feature type="compositionally biased region" description="Basic and acidic residues" evidence="1">
    <location>
        <begin position="322"/>
        <end position="349"/>
    </location>
</feature>
<feature type="compositionally biased region" description="Basic and acidic residues" evidence="1">
    <location>
        <begin position="143"/>
        <end position="161"/>
    </location>
</feature>
<feature type="compositionally biased region" description="Polar residues" evidence="1">
    <location>
        <begin position="164"/>
        <end position="177"/>
    </location>
</feature>
<dbReference type="EMBL" id="QJNS01000270">
    <property type="protein sequence ID" value="RYO80939.1"/>
    <property type="molecule type" value="Genomic_DNA"/>
</dbReference>
<feature type="compositionally biased region" description="Basic residues" evidence="1">
    <location>
        <begin position="350"/>
        <end position="360"/>
    </location>
</feature>
<keyword evidence="3" id="KW-1185">Reference proteome</keyword>
<sequence>MAPFDLRDSKKIESESKRRSRRGSITTQTGAKDYHERRHEWESHDGGTPEERREPLPTFNIRLAIKDDGANPPRLIIVPLSSDKLSGRARADAILLTEHQDWCEGPPSRSSMRAMEEALYHLILGSDVQQPSPYPNVRSSGYDSREPYRYQDNDYVGDYKRPPNLTQPRTTSGNRANEGNVYEAASRRTTYYEPALHYDAPRSQSNPESPDHAPKTASSHTDLDYAEYMGSGAETKSRDHERRYSTIDPPLVKVKPHKRQPHVLYSRPPMVSLHPEEYAVDDDPTVQPLRRQPFRRNPSFCQSQYRVSIAPAYQVDDYAHYCEPRDKGEDSRGRAAERDRERWDEDERARRRRRESRYRRSGNAYYEDGSRGSSDDRTINRRPTGEYSREWSSYGKQTKLPEQHRSQYL</sequence>
<evidence type="ECO:0000313" key="2">
    <source>
        <dbReference type="EMBL" id="RYO80939.1"/>
    </source>
</evidence>
<organism evidence="2 3">
    <name type="scientific">Monosporascus cannonballus</name>
    <dbReference type="NCBI Taxonomy" id="155416"/>
    <lineage>
        <taxon>Eukaryota</taxon>
        <taxon>Fungi</taxon>
        <taxon>Dikarya</taxon>
        <taxon>Ascomycota</taxon>
        <taxon>Pezizomycotina</taxon>
        <taxon>Sordariomycetes</taxon>
        <taxon>Xylariomycetidae</taxon>
        <taxon>Xylariales</taxon>
        <taxon>Xylariales incertae sedis</taxon>
        <taxon>Monosporascus</taxon>
    </lineage>
</organism>
<feature type="compositionally biased region" description="Basic and acidic residues" evidence="1">
    <location>
        <begin position="399"/>
        <end position="409"/>
    </location>
</feature>
<comment type="caution">
    <text evidence="2">The sequence shown here is derived from an EMBL/GenBank/DDBJ whole genome shotgun (WGS) entry which is preliminary data.</text>
</comment>
<feature type="compositionally biased region" description="Polar residues" evidence="1">
    <location>
        <begin position="127"/>
        <end position="142"/>
    </location>
</feature>
<accession>A0ABY0H3U1</accession>
<gene>
    <name evidence="2" type="ORF">DL762_007392</name>
</gene>
<feature type="compositionally biased region" description="Basic and acidic residues" evidence="1">
    <location>
        <begin position="1"/>
        <end position="17"/>
    </location>
</feature>
<reference evidence="2 3" key="1">
    <citation type="submission" date="2018-06" db="EMBL/GenBank/DDBJ databases">
        <title>Complete Genomes of Monosporascus.</title>
        <authorList>
            <person name="Robinson A.J."/>
            <person name="Natvig D.O."/>
        </authorList>
    </citation>
    <scope>NUCLEOTIDE SEQUENCE [LARGE SCALE GENOMIC DNA]</scope>
    <source>
        <strain evidence="2 3">CBS 609.92</strain>
    </source>
</reference>
<protein>
    <submittedName>
        <fullName evidence="2">Uncharacterized protein</fullName>
    </submittedName>
</protein>
<feature type="compositionally biased region" description="Basic and acidic residues" evidence="1">
    <location>
        <begin position="32"/>
        <end position="55"/>
    </location>
</feature>